<evidence type="ECO:0000313" key="3">
    <source>
        <dbReference type="EMBL" id="PEH37979.1"/>
    </source>
</evidence>
<evidence type="ECO:0000256" key="2">
    <source>
        <dbReference type="SAM" id="Phobius"/>
    </source>
</evidence>
<organism evidence="3 4">
    <name type="scientific">Burkholderia gladioli</name>
    <name type="common">Pseudomonas marginata</name>
    <name type="synonym">Phytomonas marginata</name>
    <dbReference type="NCBI Taxonomy" id="28095"/>
    <lineage>
        <taxon>Bacteria</taxon>
        <taxon>Pseudomonadati</taxon>
        <taxon>Pseudomonadota</taxon>
        <taxon>Betaproteobacteria</taxon>
        <taxon>Burkholderiales</taxon>
        <taxon>Burkholderiaceae</taxon>
        <taxon>Burkholderia</taxon>
    </lineage>
</organism>
<name>A0A2A7S3I2_BURGA</name>
<keyword evidence="2" id="KW-0812">Transmembrane</keyword>
<reference evidence="4" key="1">
    <citation type="submission" date="2017-09" db="EMBL/GenBank/DDBJ databases">
        <title>FDA dAtabase for Regulatory Grade micrObial Sequences (FDA-ARGOS): Supporting development and validation of Infectious Disease Dx tests.</title>
        <authorList>
            <person name="Minogue T."/>
            <person name="Wolcott M."/>
            <person name="Wasieloski L."/>
            <person name="Aguilar W."/>
            <person name="Moore D."/>
            <person name="Tallon L."/>
            <person name="Sadzewicz L."/>
            <person name="Ott S."/>
            <person name="Zhao X."/>
            <person name="Nagaraj S."/>
            <person name="Vavikolanu K."/>
            <person name="Aluvathingal J."/>
            <person name="Nadendla S."/>
            <person name="Sichtig H."/>
        </authorList>
    </citation>
    <scope>NUCLEOTIDE SEQUENCE [LARGE SCALE GENOMIC DNA]</scope>
    <source>
        <strain evidence="4">FDAARGOS_390</strain>
    </source>
</reference>
<keyword evidence="2" id="KW-1133">Transmembrane helix</keyword>
<accession>A0A2A7S3I2</accession>
<feature type="transmembrane region" description="Helical" evidence="2">
    <location>
        <begin position="47"/>
        <end position="66"/>
    </location>
</feature>
<proteinExistence type="predicted"/>
<dbReference type="RefSeq" id="WP_098153880.1">
    <property type="nucleotide sequence ID" value="NZ_CADEVR010000004.1"/>
</dbReference>
<dbReference type="EMBL" id="PDDY01000004">
    <property type="protein sequence ID" value="PEH37979.1"/>
    <property type="molecule type" value="Genomic_DNA"/>
</dbReference>
<protein>
    <submittedName>
        <fullName evidence="3">Uncharacterized protein</fullName>
    </submittedName>
</protein>
<dbReference type="AlphaFoldDB" id="A0A2A7S3I2"/>
<evidence type="ECO:0000313" key="4">
    <source>
        <dbReference type="Proteomes" id="UP000220629"/>
    </source>
</evidence>
<keyword evidence="2" id="KW-0472">Membrane</keyword>
<sequence>MKPRHDPRAAWATSATRADHEVSPGPARQARHGAARLGLPGRPSLRGVLLGLLAAALLAVTFAAWLTPSSMLALLTGFSLCG</sequence>
<comment type="caution">
    <text evidence="3">The sequence shown here is derived from an EMBL/GenBank/DDBJ whole genome shotgun (WGS) entry which is preliminary data.</text>
</comment>
<gene>
    <name evidence="3" type="ORF">CRM94_26425</name>
</gene>
<evidence type="ECO:0000256" key="1">
    <source>
        <dbReference type="SAM" id="MobiDB-lite"/>
    </source>
</evidence>
<dbReference type="Proteomes" id="UP000220629">
    <property type="component" value="Unassembled WGS sequence"/>
</dbReference>
<feature type="region of interest" description="Disordered" evidence="1">
    <location>
        <begin position="1"/>
        <end position="32"/>
    </location>
</feature>